<name>A0A183IU54_9BILA</name>
<gene>
    <name evidence="3" type="ORF">SBAD_LOCUS7151</name>
</gene>
<dbReference type="InterPro" id="IPR036291">
    <property type="entry name" value="NAD(P)-bd_dom_sf"/>
</dbReference>
<dbReference type="Gene3D" id="3.40.50.720">
    <property type="entry name" value="NAD(P)-binding Rossmann-like Domain"/>
    <property type="match status" value="1"/>
</dbReference>
<dbReference type="InterPro" id="IPR001509">
    <property type="entry name" value="Epimerase_deHydtase"/>
</dbReference>
<organism evidence="5">
    <name type="scientific">Soboliphyme baturini</name>
    <dbReference type="NCBI Taxonomy" id="241478"/>
    <lineage>
        <taxon>Eukaryota</taxon>
        <taxon>Metazoa</taxon>
        <taxon>Ecdysozoa</taxon>
        <taxon>Nematoda</taxon>
        <taxon>Enoplea</taxon>
        <taxon>Dorylaimia</taxon>
        <taxon>Dioctophymatida</taxon>
        <taxon>Dioctophymatoidea</taxon>
        <taxon>Soboliphymatidae</taxon>
        <taxon>Soboliphyme</taxon>
    </lineage>
</organism>
<evidence type="ECO:0000256" key="1">
    <source>
        <dbReference type="ARBA" id="ARBA00007637"/>
    </source>
</evidence>
<dbReference type="Pfam" id="PF01370">
    <property type="entry name" value="Epimerase"/>
    <property type="match status" value="1"/>
</dbReference>
<protein>
    <submittedName>
        <fullName evidence="5">Epimerase domain-containing protein</fullName>
    </submittedName>
</protein>
<dbReference type="GO" id="GO:0008743">
    <property type="term" value="F:L-threonine 3-dehydrogenase activity"/>
    <property type="evidence" value="ECO:0007669"/>
    <property type="project" value="TreeGrafter"/>
</dbReference>
<dbReference type="PANTHER" id="PTHR42687:SF1">
    <property type="entry name" value="L-THREONINE 3-DEHYDROGENASE, MITOCHONDRIAL"/>
    <property type="match status" value="1"/>
</dbReference>
<dbReference type="Proteomes" id="UP000270296">
    <property type="component" value="Unassembled WGS sequence"/>
</dbReference>
<dbReference type="WBParaSite" id="SBAD_0000741801-mRNA-1">
    <property type="protein sequence ID" value="SBAD_0000741801-mRNA-1"/>
    <property type="gene ID" value="SBAD_0000741801"/>
</dbReference>
<evidence type="ECO:0000313" key="5">
    <source>
        <dbReference type="WBParaSite" id="SBAD_0000741801-mRNA-1"/>
    </source>
</evidence>
<reference evidence="3 4" key="2">
    <citation type="submission" date="2018-11" db="EMBL/GenBank/DDBJ databases">
        <authorList>
            <consortium name="Pathogen Informatics"/>
        </authorList>
    </citation>
    <scope>NUCLEOTIDE SEQUENCE [LARGE SCALE GENOMIC DNA]</scope>
</reference>
<evidence type="ECO:0000313" key="4">
    <source>
        <dbReference type="Proteomes" id="UP000270296"/>
    </source>
</evidence>
<feature type="domain" description="NAD-dependent epimerase/dehydratase" evidence="2">
    <location>
        <begin position="16"/>
        <end position="157"/>
    </location>
</feature>
<dbReference type="SUPFAM" id="SSF51735">
    <property type="entry name" value="NAD(P)-binding Rossmann-fold domains"/>
    <property type="match status" value="1"/>
</dbReference>
<evidence type="ECO:0000313" key="3">
    <source>
        <dbReference type="EMBL" id="VDP12074.1"/>
    </source>
</evidence>
<sequence length="174" mass="19065">MSDIVKPTHASFSEPYLYVNIMDMSLVQQTVVNHEIDWVIHFSALLSAVGEKNLPLAIDINLTGLHNIFEVCRTQKLRMFVPSSIGAFGPSSPLDNTPDVCVQRPKTIYGVSKVHAELMGEYLNEKHGLDFRCLRLPGIISADTQPGGGTTGKIEGFLISAFNVCSVILNAFLC</sequence>
<dbReference type="EMBL" id="UZAM01010368">
    <property type="protein sequence ID" value="VDP12074.1"/>
    <property type="molecule type" value="Genomic_DNA"/>
</dbReference>
<comment type="similarity">
    <text evidence="1">Belongs to the NAD(P)-dependent epimerase/dehydratase family.</text>
</comment>
<dbReference type="InterPro" id="IPR051225">
    <property type="entry name" value="NAD(P)_epim/dehydratase"/>
</dbReference>
<dbReference type="OrthoDB" id="10058185at2759"/>
<accession>A0A183IU54</accession>
<evidence type="ECO:0000259" key="2">
    <source>
        <dbReference type="Pfam" id="PF01370"/>
    </source>
</evidence>
<dbReference type="PANTHER" id="PTHR42687">
    <property type="entry name" value="L-THREONINE 3-DEHYDROGENASE"/>
    <property type="match status" value="1"/>
</dbReference>
<keyword evidence="4" id="KW-1185">Reference proteome</keyword>
<proteinExistence type="inferred from homology"/>
<dbReference type="AlphaFoldDB" id="A0A183IU54"/>
<dbReference type="GO" id="GO:0006567">
    <property type="term" value="P:L-threonine catabolic process"/>
    <property type="evidence" value="ECO:0007669"/>
    <property type="project" value="TreeGrafter"/>
</dbReference>
<reference evidence="5" key="1">
    <citation type="submission" date="2016-06" db="UniProtKB">
        <authorList>
            <consortium name="WormBaseParasite"/>
        </authorList>
    </citation>
    <scope>IDENTIFICATION</scope>
</reference>